<proteinExistence type="inferred from homology"/>
<dbReference type="GO" id="GO:0005829">
    <property type="term" value="C:cytosol"/>
    <property type="evidence" value="ECO:0007669"/>
    <property type="project" value="TreeGrafter"/>
</dbReference>
<keyword evidence="3 6" id="KW-0067">ATP-binding</keyword>
<dbReference type="GO" id="GO:0006424">
    <property type="term" value="P:glutamyl-tRNA aminoacylation"/>
    <property type="evidence" value="ECO:0007669"/>
    <property type="project" value="TreeGrafter"/>
</dbReference>
<keyword evidence="9" id="KW-1185">Reference proteome</keyword>
<evidence type="ECO:0000256" key="3">
    <source>
        <dbReference type="ARBA" id="ARBA00022840"/>
    </source>
</evidence>
<keyword evidence="4 6" id="KW-0648">Protein biosynthesis</keyword>
<evidence type="ECO:0000313" key="9">
    <source>
        <dbReference type="Proteomes" id="UP001168877"/>
    </source>
</evidence>
<dbReference type="GO" id="GO:0005524">
    <property type="term" value="F:ATP binding"/>
    <property type="evidence" value="ECO:0007669"/>
    <property type="project" value="UniProtKB-KW"/>
</dbReference>
<keyword evidence="2 6" id="KW-0547">Nucleotide-binding</keyword>
<keyword evidence="5 6" id="KW-0030">Aminoacyl-tRNA synthetase</keyword>
<comment type="caution">
    <text evidence="8">The sequence shown here is derived from an EMBL/GenBank/DDBJ whole genome shotgun (WGS) entry which is preliminary data.</text>
</comment>
<evidence type="ECO:0000313" key="8">
    <source>
        <dbReference type="EMBL" id="KAK0595589.1"/>
    </source>
</evidence>
<evidence type="ECO:0000256" key="6">
    <source>
        <dbReference type="RuleBase" id="RU363037"/>
    </source>
</evidence>
<dbReference type="InterPro" id="IPR050132">
    <property type="entry name" value="Gln/Glu-tRNA_Ligase"/>
</dbReference>
<dbReference type="AlphaFoldDB" id="A0AA39SUD3"/>
<dbReference type="SUPFAM" id="SSF52374">
    <property type="entry name" value="Nucleotidylyl transferase"/>
    <property type="match status" value="1"/>
</dbReference>
<accession>A0AA39SUD3</accession>
<reference evidence="8" key="2">
    <citation type="submission" date="2023-06" db="EMBL/GenBank/DDBJ databases">
        <authorList>
            <person name="Swenson N.G."/>
            <person name="Wegrzyn J.L."/>
            <person name="Mcevoy S.L."/>
        </authorList>
    </citation>
    <scope>NUCLEOTIDE SEQUENCE</scope>
    <source>
        <strain evidence="8">NS2018</strain>
        <tissue evidence="8">Leaf</tissue>
    </source>
</reference>
<dbReference type="EMBL" id="JAUESC010000004">
    <property type="protein sequence ID" value="KAK0595589.1"/>
    <property type="molecule type" value="Genomic_DNA"/>
</dbReference>
<protein>
    <recommendedName>
        <fullName evidence="7">Glutamyl/glutaminyl-tRNA synthetase class Ib catalytic domain-containing protein</fullName>
    </recommendedName>
</protein>
<dbReference type="GO" id="GO:0017102">
    <property type="term" value="C:methionyl glutamyl tRNA synthetase complex"/>
    <property type="evidence" value="ECO:0007669"/>
    <property type="project" value="TreeGrafter"/>
</dbReference>
<dbReference type="PRINTS" id="PR00987">
    <property type="entry name" value="TRNASYNTHGLU"/>
</dbReference>
<dbReference type="GO" id="GO:0048608">
    <property type="term" value="P:reproductive structure development"/>
    <property type="evidence" value="ECO:0007669"/>
    <property type="project" value="UniProtKB-ARBA"/>
</dbReference>
<gene>
    <name evidence="8" type="ORF">LWI29_008141</name>
</gene>
<evidence type="ECO:0000259" key="7">
    <source>
        <dbReference type="Pfam" id="PF00749"/>
    </source>
</evidence>
<feature type="domain" description="Glutamyl/glutaminyl-tRNA synthetase class Ib catalytic" evidence="7">
    <location>
        <begin position="201"/>
        <end position="305"/>
    </location>
</feature>
<evidence type="ECO:0000256" key="5">
    <source>
        <dbReference type="ARBA" id="ARBA00023146"/>
    </source>
</evidence>
<dbReference type="Pfam" id="PF00749">
    <property type="entry name" value="tRNA-synt_1c"/>
    <property type="match status" value="1"/>
</dbReference>
<name>A0AA39SUD3_ACESA</name>
<dbReference type="PANTHER" id="PTHR43097">
    <property type="entry name" value="GLUTAMINE-TRNA LIGASE"/>
    <property type="match status" value="1"/>
</dbReference>
<dbReference type="Gene3D" id="1.20.1050.130">
    <property type="match status" value="1"/>
</dbReference>
<dbReference type="CDD" id="cd10289">
    <property type="entry name" value="GST_C_AaRS_like"/>
    <property type="match status" value="1"/>
</dbReference>
<evidence type="ECO:0000256" key="4">
    <source>
        <dbReference type="ARBA" id="ARBA00022917"/>
    </source>
</evidence>
<sequence>MSEIKKLSFPADSSLLSVIAAAKIADIPLLSVIAAAKLADIPLSMDTSGAAPTFIFSNGLKWREAYVLLRYIGRVGNLYGQNEYECGQIDEWLEYALAFLSGSEFETASNYVDMYLEKRTLLVGDCLSIADIAIWSALVGIRQTWESLRKYTSRDGSTQYVQYSDSLNEITATYVQSKRGLGKSSSRPCFEVDLPDAEIGKVRLRFAPEPSGYLHIGHSKAALLNQYFAQRYQGQLIVRFDDTNPAKESNEFVDNLLKDIETLGIKYEAVTYTSDYFPDLMEMAETLIRRGKAYVDDTPREQCREKEWLD</sequence>
<evidence type="ECO:0000256" key="1">
    <source>
        <dbReference type="ARBA" id="ARBA00022598"/>
    </source>
</evidence>
<comment type="similarity">
    <text evidence="6">Belongs to the class-I aminoacyl-tRNA synthetase family.</text>
</comment>
<dbReference type="Gene3D" id="3.40.50.620">
    <property type="entry name" value="HUPs"/>
    <property type="match status" value="1"/>
</dbReference>
<dbReference type="InterPro" id="IPR014729">
    <property type="entry name" value="Rossmann-like_a/b/a_fold"/>
</dbReference>
<dbReference type="SUPFAM" id="SSF47616">
    <property type="entry name" value="GST C-terminal domain-like"/>
    <property type="match status" value="1"/>
</dbReference>
<evidence type="ECO:0000256" key="2">
    <source>
        <dbReference type="ARBA" id="ARBA00022741"/>
    </source>
</evidence>
<dbReference type="InterPro" id="IPR036282">
    <property type="entry name" value="Glutathione-S-Trfase_C_sf"/>
</dbReference>
<dbReference type="Proteomes" id="UP001168877">
    <property type="component" value="Unassembled WGS sequence"/>
</dbReference>
<dbReference type="GO" id="GO:0009791">
    <property type="term" value="P:post-embryonic development"/>
    <property type="evidence" value="ECO:0007669"/>
    <property type="project" value="UniProtKB-ARBA"/>
</dbReference>
<dbReference type="PROSITE" id="PS00178">
    <property type="entry name" value="AA_TRNA_LIGASE_I"/>
    <property type="match status" value="1"/>
</dbReference>
<dbReference type="GO" id="GO:0004818">
    <property type="term" value="F:glutamate-tRNA ligase activity"/>
    <property type="evidence" value="ECO:0007669"/>
    <property type="project" value="TreeGrafter"/>
</dbReference>
<dbReference type="PANTHER" id="PTHR43097:SF5">
    <property type="entry name" value="GLUTAMATE--TRNA LIGASE"/>
    <property type="match status" value="1"/>
</dbReference>
<organism evidence="8 9">
    <name type="scientific">Acer saccharum</name>
    <name type="common">Sugar maple</name>
    <dbReference type="NCBI Taxonomy" id="4024"/>
    <lineage>
        <taxon>Eukaryota</taxon>
        <taxon>Viridiplantae</taxon>
        <taxon>Streptophyta</taxon>
        <taxon>Embryophyta</taxon>
        <taxon>Tracheophyta</taxon>
        <taxon>Spermatophyta</taxon>
        <taxon>Magnoliopsida</taxon>
        <taxon>eudicotyledons</taxon>
        <taxon>Gunneridae</taxon>
        <taxon>Pentapetalae</taxon>
        <taxon>rosids</taxon>
        <taxon>malvids</taxon>
        <taxon>Sapindales</taxon>
        <taxon>Sapindaceae</taxon>
        <taxon>Hippocastanoideae</taxon>
        <taxon>Acereae</taxon>
        <taxon>Acer</taxon>
    </lineage>
</organism>
<dbReference type="InterPro" id="IPR000924">
    <property type="entry name" value="Glu/Gln-tRNA-synth"/>
</dbReference>
<dbReference type="InterPro" id="IPR020058">
    <property type="entry name" value="Glu/Gln-tRNA-synth_Ib_cat-dom"/>
</dbReference>
<dbReference type="InterPro" id="IPR001412">
    <property type="entry name" value="aa-tRNA-synth_I_CS"/>
</dbReference>
<keyword evidence="1 6" id="KW-0436">Ligase</keyword>
<reference evidence="8" key="1">
    <citation type="journal article" date="2022" name="Plant J.">
        <title>Strategies of tolerance reflected in two North American maple genomes.</title>
        <authorList>
            <person name="McEvoy S.L."/>
            <person name="Sezen U.U."/>
            <person name="Trouern-Trend A."/>
            <person name="McMahon S.M."/>
            <person name="Schaberg P.G."/>
            <person name="Yang J."/>
            <person name="Wegrzyn J.L."/>
            <person name="Swenson N.G."/>
        </authorList>
    </citation>
    <scope>NUCLEOTIDE SEQUENCE</scope>
    <source>
        <strain evidence="8">NS2018</strain>
    </source>
</reference>